<organism evidence="9 10">
    <name type="scientific">Magnetovibrio blakemorei</name>
    <dbReference type="NCBI Taxonomy" id="28181"/>
    <lineage>
        <taxon>Bacteria</taxon>
        <taxon>Pseudomonadati</taxon>
        <taxon>Pseudomonadota</taxon>
        <taxon>Alphaproteobacteria</taxon>
        <taxon>Rhodospirillales</taxon>
        <taxon>Magnetovibrionaceae</taxon>
        <taxon>Magnetovibrio</taxon>
    </lineage>
</organism>
<accession>A0A1E5Q6W6</accession>
<evidence type="ECO:0000256" key="7">
    <source>
        <dbReference type="SAM" id="SignalP"/>
    </source>
</evidence>
<evidence type="ECO:0000256" key="5">
    <source>
        <dbReference type="ARBA" id="ARBA00023004"/>
    </source>
</evidence>
<proteinExistence type="predicted"/>
<keyword evidence="5 6" id="KW-0408">Iron</keyword>
<dbReference type="GO" id="GO:0009055">
    <property type="term" value="F:electron transfer activity"/>
    <property type="evidence" value="ECO:0007669"/>
    <property type="project" value="InterPro"/>
</dbReference>
<dbReference type="InterPro" id="IPR050597">
    <property type="entry name" value="Cytochrome_c_Oxidase_Subunit"/>
</dbReference>
<dbReference type="STRING" id="28181.BEN30_11510"/>
<dbReference type="SUPFAM" id="SSF46626">
    <property type="entry name" value="Cytochrome c"/>
    <property type="match status" value="2"/>
</dbReference>
<evidence type="ECO:0000256" key="1">
    <source>
        <dbReference type="ARBA" id="ARBA00022448"/>
    </source>
</evidence>
<dbReference type="AlphaFoldDB" id="A0A1E5Q6W6"/>
<dbReference type="OrthoDB" id="9808603at2"/>
<evidence type="ECO:0000313" key="9">
    <source>
        <dbReference type="EMBL" id="OEJ66701.1"/>
    </source>
</evidence>
<dbReference type="GO" id="GO:0020037">
    <property type="term" value="F:heme binding"/>
    <property type="evidence" value="ECO:0007669"/>
    <property type="project" value="InterPro"/>
</dbReference>
<feature type="signal peptide" evidence="7">
    <location>
        <begin position="1"/>
        <end position="19"/>
    </location>
</feature>
<reference evidence="10" key="1">
    <citation type="submission" date="2016-07" db="EMBL/GenBank/DDBJ databases">
        <authorList>
            <person name="Florea S."/>
            <person name="Webb J.S."/>
            <person name="Jaromczyk J."/>
            <person name="Schardl C.L."/>
        </authorList>
    </citation>
    <scope>NUCLEOTIDE SEQUENCE [LARGE SCALE GENOMIC DNA]</scope>
    <source>
        <strain evidence="10">MV-1</strain>
    </source>
</reference>
<sequence length="215" mass="23839">MKFGVALVCMVLWVTNAQAQSEGYAEDGRDIYVVCAPCHGPEGQGGGGGDYPRLAGLPMEYLVSQLKAFKSRERINIPMFPFTVERELGEQEVLDVSAYITEMKLESRLPDMPDTVDGYTRLLASKRVLQIPRAPGDADKGATVYQDGCARCHGDKGEGRPHDPPLGGQHIKYLQKQFADILTDTRMHPRPEKIIKPLSQSDIENLLAYFSILDD</sequence>
<dbReference type="RefSeq" id="WP_069958221.1">
    <property type="nucleotide sequence ID" value="NZ_MCGG01000029.1"/>
</dbReference>
<dbReference type="PANTHER" id="PTHR33751">
    <property type="entry name" value="CBB3-TYPE CYTOCHROME C OXIDASE SUBUNIT FIXP"/>
    <property type="match status" value="1"/>
</dbReference>
<name>A0A1E5Q6W6_9PROT</name>
<gene>
    <name evidence="9" type="ORF">BEN30_11510</name>
</gene>
<evidence type="ECO:0000256" key="2">
    <source>
        <dbReference type="ARBA" id="ARBA00022617"/>
    </source>
</evidence>
<keyword evidence="2 6" id="KW-0349">Heme</keyword>
<keyword evidence="4" id="KW-0249">Electron transport</keyword>
<dbReference type="GO" id="GO:0046872">
    <property type="term" value="F:metal ion binding"/>
    <property type="evidence" value="ECO:0007669"/>
    <property type="project" value="UniProtKB-KW"/>
</dbReference>
<evidence type="ECO:0000259" key="8">
    <source>
        <dbReference type="PROSITE" id="PS51007"/>
    </source>
</evidence>
<feature type="domain" description="Cytochrome c" evidence="8">
    <location>
        <begin position="136"/>
        <end position="214"/>
    </location>
</feature>
<keyword evidence="10" id="KW-1185">Reference proteome</keyword>
<protein>
    <recommendedName>
        <fullName evidence="8">Cytochrome c domain-containing protein</fullName>
    </recommendedName>
</protein>
<dbReference type="InterPro" id="IPR036909">
    <property type="entry name" value="Cyt_c-like_dom_sf"/>
</dbReference>
<dbReference type="PROSITE" id="PS51007">
    <property type="entry name" value="CYTC"/>
    <property type="match status" value="2"/>
</dbReference>
<keyword evidence="3 6" id="KW-0479">Metal-binding</keyword>
<keyword evidence="7" id="KW-0732">Signal</keyword>
<keyword evidence="1" id="KW-0813">Transport</keyword>
<evidence type="ECO:0000256" key="6">
    <source>
        <dbReference type="PROSITE-ProRule" id="PRU00433"/>
    </source>
</evidence>
<dbReference type="EMBL" id="MCGG01000029">
    <property type="protein sequence ID" value="OEJ66701.1"/>
    <property type="molecule type" value="Genomic_DNA"/>
</dbReference>
<dbReference type="InterPro" id="IPR009056">
    <property type="entry name" value="Cyt_c-like_dom"/>
</dbReference>
<dbReference type="Gene3D" id="1.10.760.10">
    <property type="entry name" value="Cytochrome c-like domain"/>
    <property type="match status" value="2"/>
</dbReference>
<evidence type="ECO:0000256" key="4">
    <source>
        <dbReference type="ARBA" id="ARBA00022982"/>
    </source>
</evidence>
<comment type="caution">
    <text evidence="9">The sequence shown here is derived from an EMBL/GenBank/DDBJ whole genome shotgun (WGS) entry which is preliminary data.</text>
</comment>
<evidence type="ECO:0000313" key="10">
    <source>
        <dbReference type="Proteomes" id="UP000095347"/>
    </source>
</evidence>
<feature type="chain" id="PRO_5009184081" description="Cytochrome c domain-containing protein" evidence="7">
    <location>
        <begin position="20"/>
        <end position="215"/>
    </location>
</feature>
<evidence type="ECO:0000256" key="3">
    <source>
        <dbReference type="ARBA" id="ARBA00022723"/>
    </source>
</evidence>
<dbReference type="PANTHER" id="PTHR33751:SF9">
    <property type="entry name" value="CYTOCHROME C4"/>
    <property type="match status" value="1"/>
</dbReference>
<dbReference type="Pfam" id="PF00034">
    <property type="entry name" value="Cytochrom_C"/>
    <property type="match status" value="2"/>
</dbReference>
<dbReference type="Proteomes" id="UP000095347">
    <property type="component" value="Unassembled WGS sequence"/>
</dbReference>
<feature type="domain" description="Cytochrome c" evidence="8">
    <location>
        <begin position="23"/>
        <end position="104"/>
    </location>
</feature>